<evidence type="ECO:0000313" key="2">
    <source>
        <dbReference type="Proteomes" id="UP000681526"/>
    </source>
</evidence>
<evidence type="ECO:0000313" key="1">
    <source>
        <dbReference type="EMBL" id="CAG5091720.1"/>
    </source>
</evidence>
<reference evidence="1 2" key="1">
    <citation type="submission" date="2021-04" db="EMBL/GenBank/DDBJ databases">
        <authorList>
            <person name="Rakotoarivonina H."/>
        </authorList>
    </citation>
    <scope>NUCLEOTIDE SEQUENCE [LARGE SCALE GENOMIC DNA]</scope>
    <source>
        <strain evidence="1 2">XE</strain>
    </source>
</reference>
<organism evidence="1 2">
    <name type="scientific">Thermobacillus xylanilyticus</name>
    <dbReference type="NCBI Taxonomy" id="76633"/>
    <lineage>
        <taxon>Bacteria</taxon>
        <taxon>Bacillati</taxon>
        <taxon>Bacillota</taxon>
        <taxon>Bacilli</taxon>
        <taxon>Bacillales</taxon>
        <taxon>Paenibacillaceae</taxon>
        <taxon>Thermobacillus</taxon>
    </lineage>
</organism>
<dbReference type="EMBL" id="CAJRAY010000083">
    <property type="protein sequence ID" value="CAG5091720.1"/>
    <property type="molecule type" value="Genomic_DNA"/>
</dbReference>
<proteinExistence type="predicted"/>
<protein>
    <submittedName>
        <fullName evidence="1">Uncharacterized protein</fullName>
    </submittedName>
</protein>
<gene>
    <name evidence="1" type="primary">txxe 3353</name>
    <name evidence="1" type="ORF">TXXE_16205</name>
</gene>
<dbReference type="Proteomes" id="UP000681526">
    <property type="component" value="Unassembled WGS sequence"/>
</dbReference>
<accession>A0ABM8V7I0</accession>
<comment type="caution">
    <text evidence="1">The sequence shown here is derived from an EMBL/GenBank/DDBJ whole genome shotgun (WGS) entry which is preliminary data.</text>
</comment>
<sequence>MPRHAEEQRYAAAVYRMKVERMGNPAACDARQSGLRMRL</sequence>
<keyword evidence="2" id="KW-1185">Reference proteome</keyword>
<name>A0ABM8V7I0_THEXY</name>